<sequence length="339" mass="38399">MASMHTNFDKPVSVTVLKKQFPSANKTQEELISMIMQLQDVDLMQQNISKIDGLDMCSELVTASLQCNNIYEISVITLELLPLLKSLNLAQNKILSLPDISMTNIEDLNLAFNPIFIDPAYLPKLLKRISISGVDIERRLISAAFPQVVFYDTTEALFTQVNEVERELSLAGADPATDEEVVKTRGKMNSTKQPKVISKPPTQGSRNAVIRQVQAVSKLTKSKPATPTILSRIDQSQFQPNAYQELVDIAKKYQDALKEIDQMKLDAYKQRIEDIISQSEDRAHGSFMKIKEGIEYDMQVLSQKRVQQQSVVQKDQLTQQQIEDELDAELDQFDKDNFE</sequence>
<dbReference type="SUPFAM" id="SSF52058">
    <property type="entry name" value="L domain-like"/>
    <property type="match status" value="1"/>
</dbReference>
<dbReference type="GeneID" id="94298435"/>
<comment type="caution">
    <text evidence="2">The sequence shown here is derived from an EMBL/GenBank/DDBJ whole genome shotgun (WGS) entry which is preliminary data.</text>
</comment>
<dbReference type="OrthoDB" id="266138at2759"/>
<dbReference type="InterPro" id="IPR032675">
    <property type="entry name" value="LRR_dom_sf"/>
</dbReference>
<accession>A0A9P8LTS9</accession>
<dbReference type="RefSeq" id="XP_067765227.1">
    <property type="nucleotide sequence ID" value="XM_067908253.1"/>
</dbReference>
<proteinExistence type="predicted"/>
<feature type="region of interest" description="Disordered" evidence="1">
    <location>
        <begin position="175"/>
        <end position="204"/>
    </location>
</feature>
<organism evidence="2 3">
    <name type="scientific">Spironucleus salmonicida</name>
    <dbReference type="NCBI Taxonomy" id="348837"/>
    <lineage>
        <taxon>Eukaryota</taxon>
        <taxon>Metamonada</taxon>
        <taxon>Diplomonadida</taxon>
        <taxon>Hexamitidae</taxon>
        <taxon>Hexamitinae</taxon>
        <taxon>Spironucleus</taxon>
    </lineage>
</organism>
<dbReference type="AlphaFoldDB" id="A0A9P8LTS9"/>
<dbReference type="InterPro" id="IPR001611">
    <property type="entry name" value="Leu-rich_rpt"/>
</dbReference>
<dbReference type="KEGG" id="ssao:94298435"/>
<keyword evidence="3" id="KW-1185">Reference proteome</keyword>
<reference evidence="2 3" key="1">
    <citation type="journal article" date="2014" name="PLoS Genet.">
        <title>The Genome of Spironucleus salmonicida Highlights a Fish Pathogen Adapted to Fluctuating Environments.</title>
        <authorList>
            <person name="Xu F."/>
            <person name="Jerlstrom-Hultqvist J."/>
            <person name="Einarsson E."/>
            <person name="Astvaldsson A."/>
            <person name="Svard S.G."/>
            <person name="Andersson J.O."/>
        </authorList>
    </citation>
    <scope>NUCLEOTIDE SEQUENCE [LARGE SCALE GENOMIC DNA]</scope>
    <source>
        <strain evidence="2 3">ATCC 50377</strain>
    </source>
</reference>
<dbReference type="Gene3D" id="3.80.10.10">
    <property type="entry name" value="Ribonuclease Inhibitor"/>
    <property type="match status" value="1"/>
</dbReference>
<name>A0A9P8LTS9_9EUKA</name>
<gene>
    <name evidence="2" type="ORF">SS50377_24412</name>
</gene>
<dbReference type="EMBL" id="AUWU02000004">
    <property type="protein sequence ID" value="KAH0574454.1"/>
    <property type="molecule type" value="Genomic_DNA"/>
</dbReference>
<dbReference type="Proteomes" id="UP000018208">
    <property type="component" value="Unassembled WGS sequence"/>
</dbReference>
<protein>
    <submittedName>
        <fullName evidence="2">Uncharacterized protein</fullName>
    </submittedName>
</protein>
<evidence type="ECO:0000313" key="3">
    <source>
        <dbReference type="Proteomes" id="UP000018208"/>
    </source>
</evidence>
<dbReference type="PROSITE" id="PS51450">
    <property type="entry name" value="LRR"/>
    <property type="match status" value="1"/>
</dbReference>
<evidence type="ECO:0000256" key="1">
    <source>
        <dbReference type="SAM" id="MobiDB-lite"/>
    </source>
</evidence>
<evidence type="ECO:0000313" key="2">
    <source>
        <dbReference type="EMBL" id="KAH0574454.1"/>
    </source>
</evidence>